<keyword evidence="3" id="KW-1185">Reference proteome</keyword>
<feature type="compositionally biased region" description="Acidic residues" evidence="1">
    <location>
        <begin position="25"/>
        <end position="41"/>
    </location>
</feature>
<accession>A0ABS4LB89</accession>
<feature type="region of interest" description="Disordered" evidence="1">
    <location>
        <begin position="1"/>
        <end position="68"/>
    </location>
</feature>
<comment type="caution">
    <text evidence="2">The sequence shown here is derived from an EMBL/GenBank/DDBJ whole genome shotgun (WGS) entry which is preliminary data.</text>
</comment>
<gene>
    <name evidence="2" type="ORF">J2Z77_005159</name>
</gene>
<evidence type="ECO:0000313" key="3">
    <source>
        <dbReference type="Proteomes" id="UP001519310"/>
    </source>
</evidence>
<proteinExistence type="predicted"/>
<reference evidence="2 3" key="1">
    <citation type="submission" date="2021-03" db="EMBL/GenBank/DDBJ databases">
        <title>Genomic Encyclopedia of Type Strains, Phase IV (KMG-IV): sequencing the most valuable type-strain genomes for metagenomic binning, comparative biology and taxonomic classification.</title>
        <authorList>
            <person name="Goeker M."/>
        </authorList>
    </citation>
    <scope>NUCLEOTIDE SEQUENCE [LARGE SCALE GENOMIC DNA]</scope>
    <source>
        <strain evidence="2 3">DSM 40526</strain>
    </source>
</reference>
<evidence type="ECO:0000313" key="2">
    <source>
        <dbReference type="EMBL" id="MBP2039333.1"/>
    </source>
</evidence>
<evidence type="ECO:0000256" key="1">
    <source>
        <dbReference type="SAM" id="MobiDB-lite"/>
    </source>
</evidence>
<dbReference type="Proteomes" id="UP001519310">
    <property type="component" value="Unassembled WGS sequence"/>
</dbReference>
<dbReference type="EMBL" id="JAGGLQ010000011">
    <property type="protein sequence ID" value="MBP2039333.1"/>
    <property type="molecule type" value="Genomic_DNA"/>
</dbReference>
<sequence>MSEGFGDFSGVAPVLGDDASGPGDPEGDGDADGDGDGEADPDGDRDPCASCVDEDSGRSASGTASGAS</sequence>
<feature type="compositionally biased region" description="Low complexity" evidence="1">
    <location>
        <begin position="58"/>
        <end position="68"/>
    </location>
</feature>
<organism evidence="2 3">
    <name type="scientific">Streptomyces avidinii</name>
    <dbReference type="NCBI Taxonomy" id="1895"/>
    <lineage>
        <taxon>Bacteria</taxon>
        <taxon>Bacillati</taxon>
        <taxon>Actinomycetota</taxon>
        <taxon>Actinomycetes</taxon>
        <taxon>Kitasatosporales</taxon>
        <taxon>Streptomycetaceae</taxon>
        <taxon>Streptomyces</taxon>
    </lineage>
</organism>
<protein>
    <submittedName>
        <fullName evidence="2">Uncharacterized protein</fullName>
    </submittedName>
</protein>
<name>A0ABS4LB89_STRAV</name>